<dbReference type="SUPFAM" id="SSF53098">
    <property type="entry name" value="Ribonuclease H-like"/>
    <property type="match status" value="1"/>
</dbReference>
<reference evidence="1" key="1">
    <citation type="submission" date="2021-04" db="EMBL/GenBank/DDBJ databases">
        <title>Genome based classification of Actinospica acidithermotolerans sp. nov., an actinobacterium isolated from an Indonesian hot spring.</title>
        <authorList>
            <person name="Kusuma A.B."/>
            <person name="Putra K.E."/>
            <person name="Nafisah S."/>
            <person name="Loh J."/>
            <person name="Nouioui I."/>
            <person name="Goodfellow M."/>
        </authorList>
    </citation>
    <scope>NUCLEOTIDE SEQUENCE</scope>
    <source>
        <strain evidence="1">CSCA 57</strain>
    </source>
</reference>
<evidence type="ECO:0008006" key="3">
    <source>
        <dbReference type="Google" id="ProtNLM"/>
    </source>
</evidence>
<evidence type="ECO:0000313" key="1">
    <source>
        <dbReference type="EMBL" id="MBR7837063.1"/>
    </source>
</evidence>
<comment type="caution">
    <text evidence="1">The sequence shown here is derived from an EMBL/GenBank/DDBJ whole genome shotgun (WGS) entry which is preliminary data.</text>
</comment>
<sequence length="132" mass="14790">MLENVALTGRRLYVLAVVGHARRRVRVLGAAAHPDSAWVAQAGRNLVMDLQDAGARVRYLVRDRDGKLPASCGQILAQAGIEVVPTNVRLPRMNAIMERWVGTCRRELLDRTLVWNQARRLGGTLHEYEHMA</sequence>
<dbReference type="RefSeq" id="WP_212531533.1">
    <property type="nucleotide sequence ID" value="NZ_JAGSOG010000178.1"/>
</dbReference>
<dbReference type="InterPro" id="IPR036397">
    <property type="entry name" value="RNaseH_sf"/>
</dbReference>
<dbReference type="InterPro" id="IPR012337">
    <property type="entry name" value="RNaseH-like_sf"/>
</dbReference>
<name>A0A941EV87_9ACTN</name>
<accession>A0A941EV87</accession>
<dbReference type="Gene3D" id="3.30.420.10">
    <property type="entry name" value="Ribonuclease H-like superfamily/Ribonuclease H"/>
    <property type="match status" value="1"/>
</dbReference>
<evidence type="ECO:0000313" key="2">
    <source>
        <dbReference type="Proteomes" id="UP000675781"/>
    </source>
</evidence>
<dbReference type="Proteomes" id="UP000675781">
    <property type="component" value="Unassembled WGS sequence"/>
</dbReference>
<proteinExistence type="predicted"/>
<gene>
    <name evidence="1" type="ORF">KDL01_27550</name>
</gene>
<keyword evidence="2" id="KW-1185">Reference proteome</keyword>
<protein>
    <recommendedName>
        <fullName evidence="3">Integrase</fullName>
    </recommendedName>
</protein>
<organism evidence="1 2">
    <name type="scientific">Actinospica durhamensis</name>
    <dbReference type="NCBI Taxonomy" id="1508375"/>
    <lineage>
        <taxon>Bacteria</taxon>
        <taxon>Bacillati</taxon>
        <taxon>Actinomycetota</taxon>
        <taxon>Actinomycetes</taxon>
        <taxon>Catenulisporales</taxon>
        <taxon>Actinospicaceae</taxon>
        <taxon>Actinospica</taxon>
    </lineage>
</organism>
<dbReference type="EMBL" id="JAGSOG010000178">
    <property type="protein sequence ID" value="MBR7837063.1"/>
    <property type="molecule type" value="Genomic_DNA"/>
</dbReference>
<dbReference type="GO" id="GO:0003676">
    <property type="term" value="F:nucleic acid binding"/>
    <property type="evidence" value="ECO:0007669"/>
    <property type="project" value="InterPro"/>
</dbReference>
<dbReference type="AlphaFoldDB" id="A0A941EV87"/>